<reference evidence="3" key="1">
    <citation type="submission" date="2023-10" db="EMBL/GenBank/DDBJ databases">
        <authorList>
            <person name="Chen Y."/>
            <person name="Shah S."/>
            <person name="Dougan E. K."/>
            <person name="Thang M."/>
            <person name="Chan C."/>
        </authorList>
    </citation>
    <scope>NUCLEOTIDE SEQUENCE [LARGE SCALE GENOMIC DNA]</scope>
</reference>
<feature type="domain" description="Reverse transcriptase" evidence="2">
    <location>
        <begin position="58"/>
        <end position="309"/>
    </location>
</feature>
<sequence>MRESAAGEDGVTINMLRLSSPEFQQALFALVRRAWRQPEAWEPEAHRAIVLALFEKGDRARLDNYRGICLLSIISRVVARTISIRLMTHAERHGVFRADQWGFRPWRSTRDAILLARLLVEGATKAKTPEDMEHLVFSLLDIRKACPSVPRNAAWQVLRHRGVPEHVVTLLTHVRSDTEYRCRNQQGLSEPYHLYKGLREGCPSSCVVYLYFHDVVLRDAVQQLTAAGHTGVTVRSPPAPPAALKPMPREAHTRLRDSWDEVLVDLVCFADDTALCGREGSVRERCQATAKVLADWREYVHPDKWHHLRLRHRLDSPVQEAPWPRRRHTQKRQTPFRAPYDEHVELLGAWLSADGSGSYDLGRRLKAARKLRYQVYRRLPRLGLTQRDKGRVFCTTVVASLLYASETRCVRGLTLSEHFRIRDMKGRFTMADLRKRAGVPSIPRLLGKRKLGYLGHLARYPASRIEQRVAFGVLEPEERAEGWLAVAQRRDRWRELVSKWEEQAVVKEESDCHAVRHAARDAQAAADIPAPLLPPAAPVRRRLRGKQSPAAALAARPPSSR</sequence>
<dbReference type="Pfam" id="PF00078">
    <property type="entry name" value="RVT_1"/>
    <property type="match status" value="1"/>
</dbReference>
<dbReference type="PANTHER" id="PTHR47027">
    <property type="entry name" value="REVERSE TRANSCRIPTASE DOMAIN-CONTAINING PROTEIN"/>
    <property type="match status" value="1"/>
</dbReference>
<comment type="caution">
    <text evidence="3">The sequence shown here is derived from an EMBL/GenBank/DDBJ whole genome shotgun (WGS) entry which is preliminary data.</text>
</comment>
<gene>
    <name evidence="3" type="ORF">PCOR1329_LOCUS42349</name>
</gene>
<dbReference type="Proteomes" id="UP001189429">
    <property type="component" value="Unassembled WGS sequence"/>
</dbReference>
<dbReference type="InterPro" id="IPR000477">
    <property type="entry name" value="RT_dom"/>
</dbReference>
<dbReference type="PANTHER" id="PTHR47027:SF20">
    <property type="entry name" value="REVERSE TRANSCRIPTASE-LIKE PROTEIN WITH RNA-DIRECTED DNA POLYMERASE DOMAIN"/>
    <property type="match status" value="1"/>
</dbReference>
<evidence type="ECO:0000313" key="3">
    <source>
        <dbReference type="EMBL" id="CAK0849734.1"/>
    </source>
</evidence>
<feature type="compositionally biased region" description="Low complexity" evidence="1">
    <location>
        <begin position="548"/>
        <end position="561"/>
    </location>
</feature>
<accession>A0ABN9TU29</accession>
<protein>
    <recommendedName>
        <fullName evidence="2">Reverse transcriptase domain-containing protein</fullName>
    </recommendedName>
</protein>
<keyword evidence="4" id="KW-1185">Reference proteome</keyword>
<dbReference type="EMBL" id="CAUYUJ010015086">
    <property type="protein sequence ID" value="CAK0849734.1"/>
    <property type="molecule type" value="Genomic_DNA"/>
</dbReference>
<organism evidence="3 4">
    <name type="scientific">Prorocentrum cordatum</name>
    <dbReference type="NCBI Taxonomy" id="2364126"/>
    <lineage>
        <taxon>Eukaryota</taxon>
        <taxon>Sar</taxon>
        <taxon>Alveolata</taxon>
        <taxon>Dinophyceae</taxon>
        <taxon>Prorocentrales</taxon>
        <taxon>Prorocentraceae</taxon>
        <taxon>Prorocentrum</taxon>
    </lineage>
</organism>
<evidence type="ECO:0000256" key="1">
    <source>
        <dbReference type="SAM" id="MobiDB-lite"/>
    </source>
</evidence>
<feature type="region of interest" description="Disordered" evidence="1">
    <location>
        <begin position="524"/>
        <end position="561"/>
    </location>
</feature>
<name>A0ABN9TU29_9DINO</name>
<feature type="non-terminal residue" evidence="3">
    <location>
        <position position="561"/>
    </location>
</feature>
<evidence type="ECO:0000259" key="2">
    <source>
        <dbReference type="Pfam" id="PF00078"/>
    </source>
</evidence>
<proteinExistence type="predicted"/>
<evidence type="ECO:0000313" key="4">
    <source>
        <dbReference type="Proteomes" id="UP001189429"/>
    </source>
</evidence>